<dbReference type="SUPFAM" id="SSF50800">
    <property type="entry name" value="PK beta-barrel domain-like"/>
    <property type="match status" value="1"/>
</dbReference>
<dbReference type="PROSITE" id="PS51340">
    <property type="entry name" value="MOSC"/>
    <property type="match status" value="1"/>
</dbReference>
<dbReference type="AlphaFoldDB" id="A0A347W7L3"/>
<dbReference type="PANTHER" id="PTHR14237:SF19">
    <property type="entry name" value="MITOCHONDRIAL AMIDOXIME REDUCING COMPONENT 1"/>
    <property type="match status" value="1"/>
</dbReference>
<dbReference type="Proteomes" id="UP000264120">
    <property type="component" value="Chromosome"/>
</dbReference>
<dbReference type="GO" id="GO:0030170">
    <property type="term" value="F:pyridoxal phosphate binding"/>
    <property type="evidence" value="ECO:0007669"/>
    <property type="project" value="InterPro"/>
</dbReference>
<dbReference type="EMBL" id="CP023036">
    <property type="protein sequence ID" value="AXY20856.1"/>
    <property type="molecule type" value="Genomic_DNA"/>
</dbReference>
<dbReference type="InterPro" id="IPR005303">
    <property type="entry name" value="MOCOS_middle"/>
</dbReference>
<evidence type="ECO:0000313" key="3">
    <source>
        <dbReference type="Proteomes" id="UP000264120"/>
    </source>
</evidence>
<gene>
    <name evidence="2" type="ORF">CD178_00016</name>
</gene>
<dbReference type="Pfam" id="PF03476">
    <property type="entry name" value="MOSC_N"/>
    <property type="match status" value="1"/>
</dbReference>
<name>A0A347W7L3_9PROT</name>
<dbReference type="KEGG" id="ksc:CD178_00016"/>
<feature type="domain" description="MOSC" evidence="1">
    <location>
        <begin position="120"/>
        <end position="267"/>
    </location>
</feature>
<proteinExistence type="predicted"/>
<dbReference type="GO" id="GO:0003824">
    <property type="term" value="F:catalytic activity"/>
    <property type="evidence" value="ECO:0007669"/>
    <property type="project" value="InterPro"/>
</dbReference>
<accession>A0A347W7L3</accession>
<evidence type="ECO:0000259" key="1">
    <source>
        <dbReference type="PROSITE" id="PS51340"/>
    </source>
</evidence>
<dbReference type="OrthoDB" id="581532at2"/>
<dbReference type="InterPro" id="IPR011037">
    <property type="entry name" value="Pyrv_Knase-like_insert_dom_sf"/>
</dbReference>
<sequence length="276" mass="30495">MPYSPRVEDIAVYPVKGMQGHSVRSAEAEECGLRGDRRWMVVDVDGMFLSQRELPGLARIAPRLGAAGLSLTIADETIHVPVPGDEATSLKVRIWHDTLPVRDSGDQVAEWLGRQLGRPVRLVFQNDPDLRRTDVTYAPTQPSVSLADGFPLLITSTASLGDLNQRMATDVPMARFRPNIVVTGCSAWAEDTWRLIRIGSSVIRLVKPCARCAVTLVDQKTGEKPTPREPLRTLATFRRGRRGVMFGQNAIIVKPGVIRLTDRIELLEIGPVDLDM</sequence>
<dbReference type="Pfam" id="PF03473">
    <property type="entry name" value="MOSC"/>
    <property type="match status" value="1"/>
</dbReference>
<dbReference type="Gene3D" id="2.40.33.20">
    <property type="entry name" value="PK beta-barrel domain-like"/>
    <property type="match status" value="1"/>
</dbReference>
<protein>
    <submittedName>
        <fullName evidence="2">MOSC domain protein</fullName>
    </submittedName>
</protein>
<reference evidence="2 3" key="1">
    <citation type="submission" date="2017-08" db="EMBL/GenBank/DDBJ databases">
        <title>Complete genome sequence of Gluconacetobacter saccharivorans CV1 isolated from Fermented Vinegar.</title>
        <authorList>
            <person name="Kim S.-Y."/>
        </authorList>
    </citation>
    <scope>NUCLEOTIDE SEQUENCE [LARGE SCALE GENOMIC DNA]</scope>
    <source>
        <strain evidence="2 3">CV1</strain>
    </source>
</reference>
<evidence type="ECO:0000313" key="2">
    <source>
        <dbReference type="EMBL" id="AXY20856.1"/>
    </source>
</evidence>
<dbReference type="GO" id="GO:0030151">
    <property type="term" value="F:molybdenum ion binding"/>
    <property type="evidence" value="ECO:0007669"/>
    <property type="project" value="InterPro"/>
</dbReference>
<organism evidence="2 3">
    <name type="scientific">Komagataeibacter saccharivorans</name>
    <dbReference type="NCBI Taxonomy" id="265959"/>
    <lineage>
        <taxon>Bacteria</taxon>
        <taxon>Pseudomonadati</taxon>
        <taxon>Pseudomonadota</taxon>
        <taxon>Alphaproteobacteria</taxon>
        <taxon>Acetobacterales</taxon>
        <taxon>Acetobacteraceae</taxon>
        <taxon>Komagataeibacter</taxon>
    </lineage>
</organism>
<dbReference type="InterPro" id="IPR005302">
    <property type="entry name" value="MoCF_Sase_C"/>
</dbReference>
<keyword evidence="3" id="KW-1185">Reference proteome</keyword>
<dbReference type="PANTHER" id="PTHR14237">
    <property type="entry name" value="MOLYBDOPTERIN COFACTOR SULFURASE MOSC"/>
    <property type="match status" value="1"/>
</dbReference>
<dbReference type="SUPFAM" id="SSF141673">
    <property type="entry name" value="MOSC N-terminal domain-like"/>
    <property type="match status" value="1"/>
</dbReference>